<gene>
    <name evidence="2" type="primary">gb13457</name>
    <name evidence="2" type="ORF">PR202_gb13457</name>
</gene>
<feature type="region of interest" description="Disordered" evidence="1">
    <location>
        <begin position="1"/>
        <end position="28"/>
    </location>
</feature>
<dbReference type="EMBL" id="BQKI01000078">
    <property type="protein sequence ID" value="GJN25609.1"/>
    <property type="molecule type" value="Genomic_DNA"/>
</dbReference>
<comment type="caution">
    <text evidence="2">The sequence shown here is derived from an EMBL/GenBank/DDBJ whole genome shotgun (WGS) entry which is preliminary data.</text>
</comment>
<reference evidence="2" key="1">
    <citation type="journal article" date="2018" name="DNA Res.">
        <title>Multiple hybrid de novo genome assembly of finger millet, an orphan allotetraploid crop.</title>
        <authorList>
            <person name="Hatakeyama M."/>
            <person name="Aluri S."/>
            <person name="Balachadran M.T."/>
            <person name="Sivarajan S.R."/>
            <person name="Patrignani A."/>
            <person name="Gruter S."/>
            <person name="Poveda L."/>
            <person name="Shimizu-Inatsugi R."/>
            <person name="Baeten J."/>
            <person name="Francoijs K.J."/>
            <person name="Nataraja K.N."/>
            <person name="Reddy Y.A.N."/>
            <person name="Phadnis S."/>
            <person name="Ravikumar R.L."/>
            <person name="Schlapbach R."/>
            <person name="Sreeman S.M."/>
            <person name="Shimizu K.K."/>
        </authorList>
    </citation>
    <scope>NUCLEOTIDE SEQUENCE</scope>
</reference>
<dbReference type="Proteomes" id="UP001054889">
    <property type="component" value="Unassembled WGS sequence"/>
</dbReference>
<proteinExistence type="predicted"/>
<protein>
    <submittedName>
        <fullName evidence="2">Uncharacterized protein</fullName>
    </submittedName>
</protein>
<keyword evidence="3" id="KW-1185">Reference proteome</keyword>
<evidence type="ECO:0000313" key="2">
    <source>
        <dbReference type="EMBL" id="GJN25609.1"/>
    </source>
</evidence>
<evidence type="ECO:0000313" key="3">
    <source>
        <dbReference type="Proteomes" id="UP001054889"/>
    </source>
</evidence>
<evidence type="ECO:0000256" key="1">
    <source>
        <dbReference type="SAM" id="MobiDB-lite"/>
    </source>
</evidence>
<sequence>MLAKAPLRPCSGAGCQAQRSRPGPVGFAQRRGQGAGFNLVAVRPAKIIVAAAAGERRAVPEPTSTAAADGERLVNGSAFAGVY</sequence>
<dbReference type="AlphaFoldDB" id="A0AAV5ESX2"/>
<accession>A0AAV5ESX2</accession>
<organism evidence="2 3">
    <name type="scientific">Eleusine coracana subsp. coracana</name>
    <dbReference type="NCBI Taxonomy" id="191504"/>
    <lineage>
        <taxon>Eukaryota</taxon>
        <taxon>Viridiplantae</taxon>
        <taxon>Streptophyta</taxon>
        <taxon>Embryophyta</taxon>
        <taxon>Tracheophyta</taxon>
        <taxon>Spermatophyta</taxon>
        <taxon>Magnoliopsida</taxon>
        <taxon>Liliopsida</taxon>
        <taxon>Poales</taxon>
        <taxon>Poaceae</taxon>
        <taxon>PACMAD clade</taxon>
        <taxon>Chloridoideae</taxon>
        <taxon>Cynodonteae</taxon>
        <taxon>Eleusininae</taxon>
        <taxon>Eleusine</taxon>
    </lineage>
</organism>
<name>A0AAV5ESX2_ELECO</name>
<reference evidence="2" key="2">
    <citation type="submission" date="2021-12" db="EMBL/GenBank/DDBJ databases">
        <title>Resequencing data analysis of finger millet.</title>
        <authorList>
            <person name="Hatakeyama M."/>
            <person name="Aluri S."/>
            <person name="Balachadran M.T."/>
            <person name="Sivarajan S.R."/>
            <person name="Poveda L."/>
            <person name="Shimizu-Inatsugi R."/>
            <person name="Schlapbach R."/>
            <person name="Sreeman S.M."/>
            <person name="Shimizu K.K."/>
        </authorList>
    </citation>
    <scope>NUCLEOTIDE SEQUENCE</scope>
</reference>